<dbReference type="AlphaFoldDB" id="A0A919VEW5"/>
<keyword evidence="1" id="KW-0547">Nucleotide-binding</keyword>
<protein>
    <submittedName>
        <fullName evidence="3">Phosphohydrolase</fullName>
    </submittedName>
</protein>
<dbReference type="RefSeq" id="WP_212902284.1">
    <property type="nucleotide sequence ID" value="NZ_BOPZ01000001.1"/>
</dbReference>
<dbReference type="CDD" id="cd00077">
    <property type="entry name" value="HDc"/>
    <property type="match status" value="1"/>
</dbReference>
<accession>A0A919VEW5</accession>
<dbReference type="InterPro" id="IPR050124">
    <property type="entry name" value="tRNA_CCA-adding_enzyme"/>
</dbReference>
<dbReference type="InterPro" id="IPR003607">
    <property type="entry name" value="HD/PDEase_dom"/>
</dbReference>
<dbReference type="InterPro" id="IPR006675">
    <property type="entry name" value="HDIG_dom"/>
</dbReference>
<dbReference type="NCBIfam" id="TIGR00277">
    <property type="entry name" value="HDIG"/>
    <property type="match status" value="1"/>
</dbReference>
<keyword evidence="4" id="KW-1185">Reference proteome</keyword>
<dbReference type="Gene3D" id="1.10.3090.10">
    <property type="entry name" value="cca-adding enzyme, domain 2"/>
    <property type="match status" value="1"/>
</dbReference>
<comment type="caution">
    <text evidence="3">The sequence shown here is derived from an EMBL/GenBank/DDBJ whole genome shotgun (WGS) entry which is preliminary data.</text>
</comment>
<dbReference type="PANTHER" id="PTHR47545">
    <property type="entry name" value="MULTIFUNCTIONAL CCA PROTEIN"/>
    <property type="match status" value="1"/>
</dbReference>
<evidence type="ECO:0000313" key="4">
    <source>
        <dbReference type="Proteomes" id="UP000679179"/>
    </source>
</evidence>
<organism evidence="3 4">
    <name type="scientific">Clostridium polyendosporum</name>
    <dbReference type="NCBI Taxonomy" id="69208"/>
    <lineage>
        <taxon>Bacteria</taxon>
        <taxon>Bacillati</taxon>
        <taxon>Bacillota</taxon>
        <taxon>Clostridia</taxon>
        <taxon>Eubacteriales</taxon>
        <taxon>Clostridiaceae</taxon>
        <taxon>Clostridium</taxon>
    </lineage>
</organism>
<name>A0A919VEW5_9CLOT</name>
<evidence type="ECO:0000313" key="3">
    <source>
        <dbReference type="EMBL" id="GIM27527.1"/>
    </source>
</evidence>
<evidence type="ECO:0000259" key="2">
    <source>
        <dbReference type="Pfam" id="PF01966"/>
    </source>
</evidence>
<sequence length="217" mass="25236">MDKKELFKDIEEHLLKDERPSTYLNKLKNEGVLDQEPFNIIGDLQNIPQEKKFHPEGSVWNHVMMVVDEAAKRRSLSEDAKSFMWASLLHDVGKGTTTVKRNGRWTSYDHDSVGAEMARKFLGEFSEEQNFNEKVEGLVRWHMQSLYVTKKLPFAQISRMAENSSVQEVGLLSLCDKLARGEMNEDKTKEVYEKINLFLDKVSSSTKYKYNHYSYKS</sequence>
<dbReference type="Proteomes" id="UP000679179">
    <property type="component" value="Unassembled WGS sequence"/>
</dbReference>
<evidence type="ECO:0000256" key="1">
    <source>
        <dbReference type="ARBA" id="ARBA00022741"/>
    </source>
</evidence>
<dbReference type="Pfam" id="PF01966">
    <property type="entry name" value="HD"/>
    <property type="match status" value="1"/>
</dbReference>
<proteinExistence type="predicted"/>
<dbReference type="EMBL" id="BOPZ01000001">
    <property type="protein sequence ID" value="GIM27527.1"/>
    <property type="molecule type" value="Genomic_DNA"/>
</dbReference>
<dbReference type="InterPro" id="IPR006674">
    <property type="entry name" value="HD_domain"/>
</dbReference>
<reference evidence="3" key="1">
    <citation type="submission" date="2021-03" db="EMBL/GenBank/DDBJ databases">
        <title>Taxonomic study of Clostridium polyendosporum from meadow-gley soil under rice.</title>
        <authorList>
            <person name="Kobayashi H."/>
            <person name="Tanizawa Y."/>
            <person name="Yagura M."/>
        </authorList>
    </citation>
    <scope>NUCLEOTIDE SEQUENCE</scope>
    <source>
        <strain evidence="3">JCM 30710</strain>
    </source>
</reference>
<gene>
    <name evidence="3" type="ORF">CPJCM30710_01930</name>
</gene>
<dbReference type="SUPFAM" id="SSF109604">
    <property type="entry name" value="HD-domain/PDEase-like"/>
    <property type="match status" value="1"/>
</dbReference>
<dbReference type="GO" id="GO:0000166">
    <property type="term" value="F:nucleotide binding"/>
    <property type="evidence" value="ECO:0007669"/>
    <property type="project" value="UniProtKB-KW"/>
</dbReference>
<feature type="domain" description="HD" evidence="2">
    <location>
        <begin position="69"/>
        <end position="180"/>
    </location>
</feature>
<dbReference type="PANTHER" id="PTHR47545:SF2">
    <property type="entry name" value="CC-ADDING TRNA NUCLEOTIDYLTRANSFERASE"/>
    <property type="match status" value="1"/>
</dbReference>